<protein>
    <submittedName>
        <fullName evidence="2">Uncharacterized protein</fullName>
    </submittedName>
</protein>
<keyword evidence="1" id="KW-0812">Transmembrane</keyword>
<accession>A0ABS7MEP8</accession>
<proteinExistence type="predicted"/>
<sequence>MTNWLTGLGYALSIVSVVLLAWVAWPAPGESQTIALVIIGGGLLSVVGMAMRWAAHVITQRKIDEVEEAD</sequence>
<keyword evidence="1" id="KW-0472">Membrane</keyword>
<organism evidence="2 3">
    <name type="scientific">Sphingopyxis jiangsuensis</name>
    <dbReference type="NCBI Taxonomy" id="2871171"/>
    <lineage>
        <taxon>Bacteria</taxon>
        <taxon>Pseudomonadati</taxon>
        <taxon>Pseudomonadota</taxon>
        <taxon>Alphaproteobacteria</taxon>
        <taxon>Sphingomonadales</taxon>
        <taxon>Sphingomonadaceae</taxon>
        <taxon>Sphingopyxis</taxon>
    </lineage>
</organism>
<dbReference type="EMBL" id="JAILXK010000002">
    <property type="protein sequence ID" value="MBY4637438.1"/>
    <property type="molecule type" value="Genomic_DNA"/>
</dbReference>
<keyword evidence="1" id="KW-1133">Transmembrane helix</keyword>
<comment type="caution">
    <text evidence="2">The sequence shown here is derived from an EMBL/GenBank/DDBJ whole genome shotgun (WGS) entry which is preliminary data.</text>
</comment>
<dbReference type="RefSeq" id="WP_201928461.1">
    <property type="nucleotide sequence ID" value="NZ_JAERPO010000002.1"/>
</dbReference>
<keyword evidence="3" id="KW-1185">Reference proteome</keyword>
<evidence type="ECO:0000313" key="3">
    <source>
        <dbReference type="Proteomes" id="UP001166571"/>
    </source>
</evidence>
<gene>
    <name evidence="2" type="ORF">K5P26_09830</name>
</gene>
<evidence type="ECO:0000313" key="2">
    <source>
        <dbReference type="EMBL" id="MBY4637438.1"/>
    </source>
</evidence>
<feature type="transmembrane region" description="Helical" evidence="1">
    <location>
        <begin position="7"/>
        <end position="27"/>
    </location>
</feature>
<name>A0ABS7MEP8_9SPHN</name>
<dbReference type="Proteomes" id="UP001166571">
    <property type="component" value="Unassembled WGS sequence"/>
</dbReference>
<evidence type="ECO:0000256" key="1">
    <source>
        <dbReference type="SAM" id="Phobius"/>
    </source>
</evidence>
<feature type="transmembrane region" description="Helical" evidence="1">
    <location>
        <begin position="33"/>
        <end position="55"/>
    </location>
</feature>
<reference evidence="2" key="1">
    <citation type="submission" date="2021-08" db="EMBL/GenBank/DDBJ databases">
        <title>Sphingopyxis panaciterrulae sp. nov., isolated from the surface water of the Yellow Sea.</title>
        <authorList>
            <person name="Gao Z."/>
            <person name="Zhang D."/>
            <person name="Zhang A."/>
        </authorList>
    </citation>
    <scope>NUCLEOTIDE SEQUENCE</scope>
    <source>
        <strain evidence="2">XHP0097</strain>
    </source>
</reference>